<dbReference type="PROSITE" id="PS51032">
    <property type="entry name" value="AP2_ERF"/>
    <property type="match status" value="3"/>
</dbReference>
<feature type="compositionally biased region" description="Acidic residues" evidence="6">
    <location>
        <begin position="296"/>
        <end position="318"/>
    </location>
</feature>
<keyword evidence="9" id="KW-1185">Reference proteome</keyword>
<name>A0ABQ7H886_DUNSA</name>
<keyword evidence="4" id="KW-0804">Transcription</keyword>
<dbReference type="SMART" id="SM00380">
    <property type="entry name" value="AP2"/>
    <property type="match status" value="3"/>
</dbReference>
<reference evidence="8" key="1">
    <citation type="submission" date="2017-08" db="EMBL/GenBank/DDBJ databases">
        <authorList>
            <person name="Polle J.E."/>
            <person name="Barry K."/>
            <person name="Cushman J."/>
            <person name="Schmutz J."/>
            <person name="Tran D."/>
            <person name="Hathwaick L.T."/>
            <person name="Yim W.C."/>
            <person name="Jenkins J."/>
            <person name="Mckie-Krisberg Z.M."/>
            <person name="Prochnik S."/>
            <person name="Lindquist E."/>
            <person name="Dockter R.B."/>
            <person name="Adam C."/>
            <person name="Molina H."/>
            <person name="Bunkerborg J."/>
            <person name="Jin E."/>
            <person name="Buchheim M."/>
            <person name="Magnuson J."/>
        </authorList>
    </citation>
    <scope>NUCLEOTIDE SEQUENCE</scope>
    <source>
        <strain evidence="8">CCAP 19/18</strain>
    </source>
</reference>
<accession>A0ABQ7H886</accession>
<comment type="caution">
    <text evidence="8">The sequence shown here is derived from an EMBL/GenBank/DDBJ whole genome shotgun (WGS) entry which is preliminary data.</text>
</comment>
<keyword evidence="2" id="KW-0805">Transcription regulation</keyword>
<evidence type="ECO:0000313" key="8">
    <source>
        <dbReference type="EMBL" id="KAF5843066.1"/>
    </source>
</evidence>
<organism evidence="8 9">
    <name type="scientific">Dunaliella salina</name>
    <name type="common">Green alga</name>
    <name type="synonym">Protococcus salinus</name>
    <dbReference type="NCBI Taxonomy" id="3046"/>
    <lineage>
        <taxon>Eukaryota</taxon>
        <taxon>Viridiplantae</taxon>
        <taxon>Chlorophyta</taxon>
        <taxon>core chlorophytes</taxon>
        <taxon>Chlorophyceae</taxon>
        <taxon>CS clade</taxon>
        <taxon>Chlamydomonadales</taxon>
        <taxon>Dunaliellaceae</taxon>
        <taxon>Dunaliella</taxon>
    </lineage>
</organism>
<sequence>MALMNACACVQTSKYRGVTWNAEARKWRAQAQEGGRMAQLGLFDTQEEAAKAYDIAVLKGGRKERTNFPPSYYKDGGYSGTVTTGRGSRNTQHTRVTSQYKGVSWNSACSKWVAVLWDRELKRARHIGSFEAEEDAARAYDREAIKMLGSEAGLNFRESMADFLASTGTDVSHLKVDPDNLGPANKSTSHYRGVSWHDRSNRWEVRVWGGGKQHFIGSFTSEAEAARAYDKAVLRLRGQDARSRSRMNFPLSDYNIDEIMAEPLSAIGRGTLPAFLLDRPARRSGRQPRRRHKDDEITDDSEMEETEPSEMMEEDVEVPEGVCRRESVSRTPTSPHFLRTLHTFNLGEVGIKPQVFLCKEGVSNEWALVLDCFISLSAAPTASPRLVAFRAHGMLMRFAIVIVLLTSGYTRQSPRCSEIAVACSVPDGCLES</sequence>
<evidence type="ECO:0000256" key="5">
    <source>
        <dbReference type="ARBA" id="ARBA00023242"/>
    </source>
</evidence>
<evidence type="ECO:0000256" key="1">
    <source>
        <dbReference type="ARBA" id="ARBA00004123"/>
    </source>
</evidence>
<evidence type="ECO:0000256" key="6">
    <source>
        <dbReference type="SAM" id="MobiDB-lite"/>
    </source>
</evidence>
<evidence type="ECO:0000256" key="3">
    <source>
        <dbReference type="ARBA" id="ARBA00023125"/>
    </source>
</evidence>
<evidence type="ECO:0000259" key="7">
    <source>
        <dbReference type="PROSITE" id="PS51032"/>
    </source>
</evidence>
<gene>
    <name evidence="8" type="ORF">DUNSADRAFT_2679</name>
</gene>
<dbReference type="Proteomes" id="UP000815325">
    <property type="component" value="Unassembled WGS sequence"/>
</dbReference>
<dbReference type="PANTHER" id="PTHR32467:SF90">
    <property type="entry name" value="AP2-LIKE ETHYLENE-RESPONSIVE TRANSCRIPTION FACTOR AIL1"/>
    <property type="match status" value="1"/>
</dbReference>
<feature type="domain" description="AP2/ERF" evidence="7">
    <location>
        <begin position="190"/>
        <end position="250"/>
    </location>
</feature>
<feature type="domain" description="AP2/ERF" evidence="7">
    <location>
        <begin position="14"/>
        <end position="69"/>
    </location>
</feature>
<feature type="compositionally biased region" description="Basic residues" evidence="6">
    <location>
        <begin position="282"/>
        <end position="292"/>
    </location>
</feature>
<protein>
    <recommendedName>
        <fullName evidence="7">AP2/ERF domain-containing protein</fullName>
    </recommendedName>
</protein>
<dbReference type="InterPro" id="IPR016177">
    <property type="entry name" value="DNA-bd_dom_sf"/>
</dbReference>
<dbReference type="Pfam" id="PF00847">
    <property type="entry name" value="AP2"/>
    <property type="match status" value="1"/>
</dbReference>
<proteinExistence type="predicted"/>
<dbReference type="PANTHER" id="PTHR32467">
    <property type="entry name" value="AP2-LIKE ETHYLENE-RESPONSIVE TRANSCRIPTION FACTOR"/>
    <property type="match status" value="1"/>
</dbReference>
<comment type="subcellular location">
    <subcellularLocation>
        <location evidence="1">Nucleus</location>
    </subcellularLocation>
</comment>
<keyword evidence="5" id="KW-0539">Nucleus</keyword>
<dbReference type="Gene3D" id="3.30.730.10">
    <property type="entry name" value="AP2/ERF domain"/>
    <property type="match status" value="3"/>
</dbReference>
<dbReference type="EMBL" id="MU069449">
    <property type="protein sequence ID" value="KAF5843066.1"/>
    <property type="molecule type" value="Genomic_DNA"/>
</dbReference>
<dbReference type="CDD" id="cd00018">
    <property type="entry name" value="AP2"/>
    <property type="match status" value="3"/>
</dbReference>
<dbReference type="InterPro" id="IPR001471">
    <property type="entry name" value="AP2/ERF_dom"/>
</dbReference>
<evidence type="ECO:0000313" key="9">
    <source>
        <dbReference type="Proteomes" id="UP000815325"/>
    </source>
</evidence>
<dbReference type="SUPFAM" id="SSF54171">
    <property type="entry name" value="DNA-binding domain"/>
    <property type="match status" value="3"/>
</dbReference>
<feature type="region of interest" description="Disordered" evidence="6">
    <location>
        <begin position="278"/>
        <end position="320"/>
    </location>
</feature>
<keyword evidence="3" id="KW-0238">DNA-binding</keyword>
<feature type="domain" description="AP2/ERF" evidence="7">
    <location>
        <begin position="99"/>
        <end position="157"/>
    </location>
</feature>
<dbReference type="InterPro" id="IPR036955">
    <property type="entry name" value="AP2/ERF_dom_sf"/>
</dbReference>
<evidence type="ECO:0000256" key="4">
    <source>
        <dbReference type="ARBA" id="ARBA00023163"/>
    </source>
</evidence>
<evidence type="ECO:0000256" key="2">
    <source>
        <dbReference type="ARBA" id="ARBA00023015"/>
    </source>
</evidence>